<evidence type="ECO:0008006" key="3">
    <source>
        <dbReference type="Google" id="ProtNLM"/>
    </source>
</evidence>
<protein>
    <recommendedName>
        <fullName evidence="3">Carboxylesterase type B domain-containing protein</fullName>
    </recommendedName>
</protein>
<gene>
    <name evidence="1" type="ORF">GGX14DRAFT_579461</name>
</gene>
<proteinExistence type="predicted"/>
<reference evidence="1" key="1">
    <citation type="submission" date="2023-03" db="EMBL/GenBank/DDBJ databases">
        <title>Massive genome expansion in bonnet fungi (Mycena s.s.) driven by repeated elements and novel gene families across ecological guilds.</title>
        <authorList>
            <consortium name="Lawrence Berkeley National Laboratory"/>
            <person name="Harder C.B."/>
            <person name="Miyauchi S."/>
            <person name="Viragh M."/>
            <person name="Kuo A."/>
            <person name="Thoen E."/>
            <person name="Andreopoulos B."/>
            <person name="Lu D."/>
            <person name="Skrede I."/>
            <person name="Drula E."/>
            <person name="Henrissat B."/>
            <person name="Morin E."/>
            <person name="Kohler A."/>
            <person name="Barry K."/>
            <person name="LaButti K."/>
            <person name="Morin E."/>
            <person name="Salamov A."/>
            <person name="Lipzen A."/>
            <person name="Mereny Z."/>
            <person name="Hegedus B."/>
            <person name="Baldrian P."/>
            <person name="Stursova M."/>
            <person name="Weitz H."/>
            <person name="Taylor A."/>
            <person name="Grigoriev I.V."/>
            <person name="Nagy L.G."/>
            <person name="Martin F."/>
            <person name="Kauserud H."/>
        </authorList>
    </citation>
    <scope>NUCLEOTIDE SEQUENCE</scope>
    <source>
        <strain evidence="1">9144</strain>
    </source>
</reference>
<dbReference type="AlphaFoldDB" id="A0AAD6UQV1"/>
<organism evidence="1 2">
    <name type="scientific">Mycena pura</name>
    <dbReference type="NCBI Taxonomy" id="153505"/>
    <lineage>
        <taxon>Eukaryota</taxon>
        <taxon>Fungi</taxon>
        <taxon>Dikarya</taxon>
        <taxon>Basidiomycota</taxon>
        <taxon>Agaricomycotina</taxon>
        <taxon>Agaricomycetes</taxon>
        <taxon>Agaricomycetidae</taxon>
        <taxon>Agaricales</taxon>
        <taxon>Marasmiineae</taxon>
        <taxon>Mycenaceae</taxon>
        <taxon>Mycena</taxon>
    </lineage>
</organism>
<dbReference type="Gene3D" id="3.40.50.1820">
    <property type="entry name" value="alpha/beta hydrolase"/>
    <property type="match status" value="1"/>
</dbReference>
<name>A0AAD6UQV1_9AGAR</name>
<accession>A0AAD6UQV1</accession>
<evidence type="ECO:0000313" key="2">
    <source>
        <dbReference type="Proteomes" id="UP001219525"/>
    </source>
</evidence>
<evidence type="ECO:0000313" key="1">
    <source>
        <dbReference type="EMBL" id="KAJ7190866.1"/>
    </source>
</evidence>
<keyword evidence="2" id="KW-1185">Reference proteome</keyword>
<comment type="caution">
    <text evidence="1">The sequence shown here is derived from an EMBL/GenBank/DDBJ whole genome shotgun (WGS) entry which is preliminary data.</text>
</comment>
<dbReference type="SUPFAM" id="SSF53474">
    <property type="entry name" value="alpha/beta-Hydrolases"/>
    <property type="match status" value="1"/>
</dbReference>
<dbReference type="EMBL" id="JARJCW010000141">
    <property type="protein sequence ID" value="KAJ7190866.1"/>
    <property type="molecule type" value="Genomic_DNA"/>
</dbReference>
<dbReference type="InterPro" id="IPR029058">
    <property type="entry name" value="AB_hydrolase_fold"/>
</dbReference>
<sequence>MPTIIGDDDDEGTDFAANASTPAAVTSFLTDHPQLTPADGARIAQLYPLRAAPGTRTVLPIRSGRINRVHQPVWNYRFSVVQADDATAGMGVPHASELSAIFGPAFIPGASGPTFATANAPIMPVFDTTRQRRLGFLLNDTHVEEIPADEDTRCAFWNETGVRIEQ</sequence>
<dbReference type="Proteomes" id="UP001219525">
    <property type="component" value="Unassembled WGS sequence"/>
</dbReference>